<dbReference type="PANTHER" id="PTHR33397:SF5">
    <property type="entry name" value="RNASE YUTE-RELATED"/>
    <property type="match status" value="1"/>
</dbReference>
<evidence type="ECO:0000313" key="6">
    <source>
        <dbReference type="Proteomes" id="UP000005289"/>
    </source>
</evidence>
<sequence>MRLELYQQEIAHIAREQAAMLAEARERLRSGGALSRLEQNGVLHALQVLVENAIGKAKHLIKAAGEPVPVSAYDSFAVLARLLGLSPQDLVRWNSVVGLRNRIVHDYMNLDMHRVLQLVENGGHDFVVQFLLAPIPPVAHPEEE</sequence>
<proteinExistence type="inferred from homology"/>
<dbReference type="KEGG" id="tti:THITH_02165"/>
<gene>
    <name evidence="5" type="ORF">THITH_02165</name>
</gene>
<dbReference type="GO" id="GO:0110001">
    <property type="term" value="C:toxin-antitoxin complex"/>
    <property type="evidence" value="ECO:0007669"/>
    <property type="project" value="InterPro"/>
</dbReference>
<organism evidence="5 6">
    <name type="scientific">Thioalkalivibrio paradoxus ARh 1</name>
    <dbReference type="NCBI Taxonomy" id="713585"/>
    <lineage>
        <taxon>Bacteria</taxon>
        <taxon>Pseudomonadati</taxon>
        <taxon>Pseudomonadota</taxon>
        <taxon>Gammaproteobacteria</taxon>
        <taxon>Chromatiales</taxon>
        <taxon>Ectothiorhodospiraceae</taxon>
        <taxon>Thioalkalivibrio</taxon>
    </lineage>
</organism>
<dbReference type="HOGENOM" id="CLU_142825_1_2_6"/>
<evidence type="ECO:0000256" key="4">
    <source>
        <dbReference type="ARBA" id="ARBA00024207"/>
    </source>
</evidence>
<dbReference type="GO" id="GO:0016787">
    <property type="term" value="F:hydrolase activity"/>
    <property type="evidence" value="ECO:0007669"/>
    <property type="project" value="UniProtKB-KW"/>
</dbReference>
<accession>W0DJV5</accession>
<dbReference type="EMBL" id="CP007029">
    <property type="protein sequence ID" value="AHE97268.1"/>
    <property type="molecule type" value="Genomic_DNA"/>
</dbReference>
<keyword evidence="2" id="KW-0540">Nuclease</keyword>
<dbReference type="AlphaFoldDB" id="W0DJV5"/>
<keyword evidence="1" id="KW-1277">Toxin-antitoxin system</keyword>
<name>W0DJV5_9GAMM</name>
<evidence type="ECO:0000256" key="3">
    <source>
        <dbReference type="ARBA" id="ARBA00022801"/>
    </source>
</evidence>
<keyword evidence="6" id="KW-1185">Reference proteome</keyword>
<reference evidence="5 6" key="1">
    <citation type="submission" date="2013-12" db="EMBL/GenBank/DDBJ databases">
        <authorList>
            <consortium name="DOE Joint Genome Institute"/>
            <person name="Muyzer G."/>
            <person name="Huntemann M."/>
            <person name="Han J."/>
            <person name="Chen A."/>
            <person name="Kyrpides N."/>
            <person name="Mavromatis K."/>
            <person name="Markowitz V."/>
            <person name="Palaniappan K."/>
            <person name="Ivanova N."/>
            <person name="Schaumberg A."/>
            <person name="Pati A."/>
            <person name="Liolios K."/>
            <person name="Nordberg H.P."/>
            <person name="Cantor M.N."/>
            <person name="Hua S.X."/>
            <person name="Woyke T."/>
        </authorList>
    </citation>
    <scope>NUCLEOTIDE SEQUENCE [LARGE SCALE GENOMIC DNA]</scope>
    <source>
        <strain evidence="5 6">ARh 1</strain>
    </source>
</reference>
<dbReference type="PANTHER" id="PTHR33397">
    <property type="entry name" value="UPF0331 PROTEIN YUTE"/>
    <property type="match status" value="1"/>
</dbReference>
<dbReference type="InterPro" id="IPR037038">
    <property type="entry name" value="HepT-like_sf"/>
</dbReference>
<dbReference type="GO" id="GO:0004540">
    <property type="term" value="F:RNA nuclease activity"/>
    <property type="evidence" value="ECO:0007669"/>
    <property type="project" value="InterPro"/>
</dbReference>
<dbReference type="InterPro" id="IPR008201">
    <property type="entry name" value="HepT-like"/>
</dbReference>
<evidence type="ECO:0000256" key="2">
    <source>
        <dbReference type="ARBA" id="ARBA00022722"/>
    </source>
</evidence>
<evidence type="ECO:0008006" key="7">
    <source>
        <dbReference type="Google" id="ProtNLM"/>
    </source>
</evidence>
<keyword evidence="3" id="KW-0378">Hydrolase</keyword>
<dbReference type="NCBIfam" id="NF047751">
    <property type="entry name" value="HepT_toxin"/>
    <property type="match status" value="1"/>
</dbReference>
<dbReference type="Gene3D" id="1.20.120.580">
    <property type="entry name" value="bsu32300-like"/>
    <property type="match status" value="1"/>
</dbReference>
<evidence type="ECO:0000313" key="5">
    <source>
        <dbReference type="EMBL" id="AHE97268.1"/>
    </source>
</evidence>
<dbReference type="OrthoDB" id="4829434at2"/>
<dbReference type="STRING" id="713585.THITH_02165"/>
<comment type="similarity">
    <text evidence="4">Belongs to the HepT RNase toxin family.</text>
</comment>
<dbReference type="Proteomes" id="UP000005289">
    <property type="component" value="Chromosome"/>
</dbReference>
<protein>
    <recommendedName>
        <fullName evidence="7">DUF86 domain-containing protein</fullName>
    </recommendedName>
</protein>
<dbReference type="Pfam" id="PF01934">
    <property type="entry name" value="HepT-like"/>
    <property type="match status" value="1"/>
</dbReference>
<dbReference type="InterPro" id="IPR052379">
    <property type="entry name" value="Type_VII_TA_RNase"/>
</dbReference>
<dbReference type="RefSeq" id="WP_006746164.1">
    <property type="nucleotide sequence ID" value="NZ_CP007029.1"/>
</dbReference>
<evidence type="ECO:0000256" key="1">
    <source>
        <dbReference type="ARBA" id="ARBA00022649"/>
    </source>
</evidence>